<feature type="domain" description="GGDEF" evidence="3">
    <location>
        <begin position="328"/>
        <end position="461"/>
    </location>
</feature>
<dbReference type="Pfam" id="PF05228">
    <property type="entry name" value="CHASE4"/>
    <property type="match status" value="1"/>
</dbReference>
<dbReference type="InterPro" id="IPR029787">
    <property type="entry name" value="Nucleotide_cyclase"/>
</dbReference>
<feature type="transmembrane region" description="Helical" evidence="1">
    <location>
        <begin position="16"/>
        <end position="37"/>
    </location>
</feature>
<gene>
    <name evidence="4" type="ORF">GA0061071_10978</name>
</gene>
<name>A0A1C4CXF3_9ENTR</name>
<reference evidence="5" key="1">
    <citation type="submission" date="2016-08" db="EMBL/GenBank/DDBJ databases">
        <authorList>
            <person name="Varghese N."/>
            <person name="Submissions Spin"/>
        </authorList>
    </citation>
    <scope>NUCLEOTIDE SEQUENCE [LARGE SCALE GENOMIC DNA]</scope>
    <source>
        <strain evidence="5">REICA_082</strain>
    </source>
</reference>
<evidence type="ECO:0000313" key="5">
    <source>
        <dbReference type="Proteomes" id="UP000198975"/>
    </source>
</evidence>
<dbReference type="Pfam" id="PF00990">
    <property type="entry name" value="GGDEF"/>
    <property type="match status" value="1"/>
</dbReference>
<dbReference type="SUPFAM" id="SSF141868">
    <property type="entry name" value="EAL domain-like"/>
    <property type="match status" value="1"/>
</dbReference>
<dbReference type="CDD" id="cd01948">
    <property type="entry name" value="EAL"/>
    <property type="match status" value="1"/>
</dbReference>
<feature type="domain" description="EAL" evidence="2">
    <location>
        <begin position="470"/>
        <end position="719"/>
    </location>
</feature>
<dbReference type="SUPFAM" id="SSF55073">
    <property type="entry name" value="Nucleotide cyclase"/>
    <property type="match status" value="1"/>
</dbReference>
<dbReference type="SMART" id="SM00052">
    <property type="entry name" value="EAL"/>
    <property type="match status" value="1"/>
</dbReference>
<dbReference type="Gene3D" id="3.30.70.270">
    <property type="match status" value="1"/>
</dbReference>
<organism evidence="4 5">
    <name type="scientific">Kosakonia oryzendophytica</name>
    <dbReference type="NCBI Taxonomy" id="1005665"/>
    <lineage>
        <taxon>Bacteria</taxon>
        <taxon>Pseudomonadati</taxon>
        <taxon>Pseudomonadota</taxon>
        <taxon>Gammaproteobacteria</taxon>
        <taxon>Enterobacterales</taxon>
        <taxon>Enterobacteriaceae</taxon>
        <taxon>Kosakonia</taxon>
    </lineage>
</organism>
<proteinExistence type="predicted"/>
<dbReference type="PROSITE" id="PS50887">
    <property type="entry name" value="GGDEF"/>
    <property type="match status" value="1"/>
</dbReference>
<evidence type="ECO:0000259" key="2">
    <source>
        <dbReference type="PROSITE" id="PS50883"/>
    </source>
</evidence>
<dbReference type="OrthoDB" id="9804951at2"/>
<evidence type="ECO:0000259" key="3">
    <source>
        <dbReference type="PROSITE" id="PS50887"/>
    </source>
</evidence>
<dbReference type="InterPro" id="IPR052155">
    <property type="entry name" value="Biofilm_reg_signaling"/>
</dbReference>
<keyword evidence="5" id="KW-1185">Reference proteome</keyword>
<dbReference type="InterPro" id="IPR043128">
    <property type="entry name" value="Rev_trsase/Diguanyl_cyclase"/>
</dbReference>
<dbReference type="AlphaFoldDB" id="A0A1C4CXF3"/>
<dbReference type="CDD" id="cd01949">
    <property type="entry name" value="GGDEF"/>
    <property type="match status" value="1"/>
</dbReference>
<dbReference type="Gene3D" id="3.20.20.450">
    <property type="entry name" value="EAL domain"/>
    <property type="match status" value="1"/>
</dbReference>
<keyword evidence="1" id="KW-0812">Transmembrane</keyword>
<keyword evidence="1" id="KW-0472">Membrane</keyword>
<dbReference type="SMART" id="SM00267">
    <property type="entry name" value="GGDEF"/>
    <property type="match status" value="1"/>
</dbReference>
<dbReference type="PANTHER" id="PTHR44757:SF2">
    <property type="entry name" value="BIOFILM ARCHITECTURE MAINTENANCE PROTEIN MBAA"/>
    <property type="match status" value="1"/>
</dbReference>
<dbReference type="InterPro" id="IPR007892">
    <property type="entry name" value="CHASE4"/>
</dbReference>
<protein>
    <submittedName>
        <fullName evidence="4">Diguanylate cyclase (GGDEF) domain-containing protein</fullName>
    </submittedName>
</protein>
<dbReference type="EMBL" id="FMAY01000009">
    <property type="protein sequence ID" value="SCC23719.1"/>
    <property type="molecule type" value="Genomic_DNA"/>
</dbReference>
<dbReference type="RefSeq" id="WP_061495549.1">
    <property type="nucleotide sequence ID" value="NZ_CP115659.1"/>
</dbReference>
<evidence type="ECO:0000313" key="4">
    <source>
        <dbReference type="EMBL" id="SCC23719.1"/>
    </source>
</evidence>
<dbReference type="NCBIfam" id="TIGR00254">
    <property type="entry name" value="GGDEF"/>
    <property type="match status" value="1"/>
</dbReference>
<feature type="transmembrane region" description="Helical" evidence="1">
    <location>
        <begin position="267"/>
        <end position="287"/>
    </location>
</feature>
<dbReference type="InterPro" id="IPR000160">
    <property type="entry name" value="GGDEF_dom"/>
</dbReference>
<dbReference type="InterPro" id="IPR035919">
    <property type="entry name" value="EAL_sf"/>
</dbReference>
<sequence>MFNPLSWRNIPTARTLFIMIFMAGIGLIISVIALLYLSLHLISTKTNEIDQHRTALSVQGAIQTAINRTRSLVIDNAVWDDAVRETYRPQLDLQWLFTTWGAGFKVDNLYDGTFVLDENFRVLWGAFRGEPFSESNLAFFGDGLVALIRNHAQSLQSGQEVFAGLTRTREGVAFVSIGLIRPMVGRLEVYDQTRRYLVITRHLNARILSDLGTTFQIENLSYSPDVVTTTSIPVRGSAGELLGYLSWRPGLPGVQAARAAAGDIRHIAMLASALILLFIALSSAGLYKLAKEEKIARKIALTDWLSRLPNRRALIEHLEQLSAMGDSELISVVFIDLDGFKDINDIYGHDVGDRLIATLAQTLREKIPTDGMLARMGGDEFAMTLSGPWSMEKAIEFAESVLQYLTAPVRIGKRTIHIGASIGIASGTLVECSSSELFRRADIAMYHSKMTGKACMTLYNAELNSARERQLLIENDIREGLEREEFDVWYQPIVDARTQAMIGVEALARWPRRPGGELKPDDFIPVAETSGLIYALGQFVLRRACQQLMPLSTLKLSVNISPAQFRDPEFENKVASVLGTTHFPARRLQLEVTETYVLENPERARAAIANLKALGTAVALDDFGTGYSSIGYLRRFNFDTIKIDKSLAGLVDDDEQASVLVSGTIRIASALGMQVVAEGVETEKQMKLLRLAGCDQLQGYYYSAPKPLNEILQLPLQQQG</sequence>
<dbReference type="Proteomes" id="UP000198975">
    <property type="component" value="Unassembled WGS sequence"/>
</dbReference>
<dbReference type="PANTHER" id="PTHR44757">
    <property type="entry name" value="DIGUANYLATE CYCLASE DGCP"/>
    <property type="match status" value="1"/>
</dbReference>
<dbReference type="PROSITE" id="PS50883">
    <property type="entry name" value="EAL"/>
    <property type="match status" value="1"/>
</dbReference>
<dbReference type="InterPro" id="IPR001633">
    <property type="entry name" value="EAL_dom"/>
</dbReference>
<keyword evidence="1" id="KW-1133">Transmembrane helix</keyword>
<accession>A0A1C4CXF3</accession>
<evidence type="ECO:0000256" key="1">
    <source>
        <dbReference type="SAM" id="Phobius"/>
    </source>
</evidence>
<dbReference type="Pfam" id="PF00563">
    <property type="entry name" value="EAL"/>
    <property type="match status" value="1"/>
</dbReference>